<dbReference type="EMBL" id="FMSV02000501">
    <property type="protein sequence ID" value="SEH06604.1"/>
    <property type="molecule type" value="Genomic_DNA"/>
</dbReference>
<dbReference type="PROSITE" id="PS50887">
    <property type="entry name" value="GGDEF"/>
    <property type="match status" value="1"/>
</dbReference>
<dbReference type="PROSITE" id="PS50883">
    <property type="entry name" value="EAL"/>
    <property type="match status" value="1"/>
</dbReference>
<dbReference type="InterPro" id="IPR013767">
    <property type="entry name" value="PAS_fold"/>
</dbReference>
<feature type="domain" description="EAL" evidence="2">
    <location>
        <begin position="445"/>
        <end position="694"/>
    </location>
</feature>
<dbReference type="GO" id="GO:0071111">
    <property type="term" value="F:cyclic-guanylate-specific phosphodiesterase activity"/>
    <property type="evidence" value="ECO:0007669"/>
    <property type="project" value="UniProtKB-EC"/>
</dbReference>
<dbReference type="SMART" id="SM00267">
    <property type="entry name" value="GGDEF"/>
    <property type="match status" value="1"/>
</dbReference>
<dbReference type="CDD" id="cd00130">
    <property type="entry name" value="PAS"/>
    <property type="match status" value="1"/>
</dbReference>
<dbReference type="InterPro" id="IPR035965">
    <property type="entry name" value="PAS-like_dom_sf"/>
</dbReference>
<dbReference type="NCBIfam" id="TIGR00254">
    <property type="entry name" value="GGDEF"/>
    <property type="match status" value="1"/>
</dbReference>
<dbReference type="PROSITE" id="PS50112">
    <property type="entry name" value="PAS"/>
    <property type="match status" value="1"/>
</dbReference>
<sequence>MRQGDIIRLIVIEESANDAEMILNSLRKARFPIRPKHVEDEEDLLAALSEQEWDLIISVPEILDFTVQRAAELVKTSKQDIPIIALIKKFSDMTALLAANIHSVIPRDDTISLQYVVRKELDDLETRLNLRHMEQLYRQSQQQNVSLLETSRDAISYVHEGMHIHANPSYLEMFGYKDMEELEGMPVMDLVAPEDHAKFKEFMREYMIDENEEDRDIELVGFRINQNKRQKFKLKLEVSKALYDNEKCIQIIIREQLHSKEIEQKLKEKFSRLDTLTGLINRQHFMQLLDKALSKAMESHTRSLVLFMRLDNFTEIRQRVGIGGSDPIVINVANALKEALPNVVISRFGDVAFTFLLHDKDLKHAQAFGHKVLKIIEGCVTELENQSVVTTCSIGIAQVLASAGTPQSILSDAHAASKVAEKNGGNQIEVYKAVVKASDNKDAELNNVAKMIETGIEEKRFSLVYQPIVSLRGEEEEIFEVLLRMVDANGKNVPPGMLFAAAEKAGLTLLLDKWVLREAVHVVHDRGGTKHNTHLFIKLSDQAIKDSEVLIFIKKLLKLGHVTPEHLTIEISEATAISQIKFAKAFITRLKQMGCKAALEHFGTGLNSETTLKHLPVDYVKIDSSYAKGLSSNAEHQTSVKKIVELAHSFNKSVIAEAVEDANSLTVLFQSEVDFAQGHYIQEPDPRMEYDFTG</sequence>
<dbReference type="GO" id="GO:0006355">
    <property type="term" value="P:regulation of DNA-templated transcription"/>
    <property type="evidence" value="ECO:0007669"/>
    <property type="project" value="InterPro"/>
</dbReference>
<accession>A0A1H6FC37</accession>
<dbReference type="EC" id="3.1.4.52" evidence="4"/>
<dbReference type="Pfam" id="PF00563">
    <property type="entry name" value="EAL"/>
    <property type="match status" value="1"/>
</dbReference>
<dbReference type="Gene3D" id="3.30.70.270">
    <property type="match status" value="1"/>
</dbReference>
<keyword evidence="4" id="KW-0378">Hydrolase</keyword>
<dbReference type="Gene3D" id="3.20.20.450">
    <property type="entry name" value="EAL domain"/>
    <property type="match status" value="1"/>
</dbReference>
<evidence type="ECO:0000259" key="1">
    <source>
        <dbReference type="PROSITE" id="PS50112"/>
    </source>
</evidence>
<dbReference type="SMART" id="SM00091">
    <property type="entry name" value="PAS"/>
    <property type="match status" value="1"/>
</dbReference>
<dbReference type="AlphaFoldDB" id="A0A1H6FC37"/>
<dbReference type="PANTHER" id="PTHR33121:SF23">
    <property type="entry name" value="CYCLIC DI-GMP PHOSPHODIESTERASE PDEB"/>
    <property type="match status" value="1"/>
</dbReference>
<dbReference type="OrthoDB" id="9813913at2"/>
<dbReference type="SUPFAM" id="SSF141868">
    <property type="entry name" value="EAL domain-like"/>
    <property type="match status" value="1"/>
</dbReference>
<dbReference type="InterPro" id="IPR050706">
    <property type="entry name" value="Cyclic-di-GMP_PDE-like"/>
</dbReference>
<dbReference type="PANTHER" id="PTHR33121">
    <property type="entry name" value="CYCLIC DI-GMP PHOSPHODIESTERASE PDEF"/>
    <property type="match status" value="1"/>
</dbReference>
<evidence type="ECO:0000313" key="4">
    <source>
        <dbReference type="EMBL" id="SEH06604.1"/>
    </source>
</evidence>
<evidence type="ECO:0000259" key="3">
    <source>
        <dbReference type="PROSITE" id="PS50887"/>
    </source>
</evidence>
<dbReference type="CDD" id="cd01949">
    <property type="entry name" value="GGDEF"/>
    <property type="match status" value="1"/>
</dbReference>
<proteinExistence type="predicted"/>
<dbReference type="InterPro" id="IPR035919">
    <property type="entry name" value="EAL_sf"/>
</dbReference>
<keyword evidence="5" id="KW-1185">Reference proteome</keyword>
<dbReference type="NCBIfam" id="TIGR00229">
    <property type="entry name" value="sensory_box"/>
    <property type="match status" value="1"/>
</dbReference>
<evidence type="ECO:0000313" key="5">
    <source>
        <dbReference type="Proteomes" id="UP000236724"/>
    </source>
</evidence>
<dbReference type="Pfam" id="PF00990">
    <property type="entry name" value="GGDEF"/>
    <property type="match status" value="1"/>
</dbReference>
<dbReference type="InterPro" id="IPR043128">
    <property type="entry name" value="Rev_trsase/Diguanyl_cyclase"/>
</dbReference>
<dbReference type="CDD" id="cd01948">
    <property type="entry name" value="EAL"/>
    <property type="match status" value="1"/>
</dbReference>
<protein>
    <submittedName>
        <fullName evidence="4">Cyclic di-GMP phosphodiesterase Gmr</fullName>
        <ecNumber evidence="4">3.1.4.52</ecNumber>
    </submittedName>
</protein>
<dbReference type="InterPro" id="IPR029787">
    <property type="entry name" value="Nucleotide_cyclase"/>
</dbReference>
<dbReference type="SMART" id="SM00052">
    <property type="entry name" value="EAL"/>
    <property type="match status" value="1"/>
</dbReference>
<gene>
    <name evidence="4" type="primary">gmr_2</name>
    <name evidence="4" type="ORF">MBHS_02468</name>
</gene>
<feature type="domain" description="GGDEF" evidence="3">
    <location>
        <begin position="301"/>
        <end position="433"/>
    </location>
</feature>
<dbReference type="SUPFAM" id="SSF55073">
    <property type="entry name" value="Nucleotide cyclase"/>
    <property type="match status" value="1"/>
</dbReference>
<feature type="domain" description="PAS" evidence="1">
    <location>
        <begin position="160"/>
        <end position="210"/>
    </location>
</feature>
<dbReference type="SUPFAM" id="SSF55785">
    <property type="entry name" value="PYP-like sensor domain (PAS domain)"/>
    <property type="match status" value="1"/>
</dbReference>
<reference evidence="4 5" key="1">
    <citation type="submission" date="2016-10" db="EMBL/GenBank/DDBJ databases">
        <authorList>
            <person name="de Groot N.N."/>
        </authorList>
    </citation>
    <scope>NUCLEOTIDE SEQUENCE [LARGE SCALE GENOMIC DNA]</scope>
    <source>
        <strain evidence="4">MBHS1</strain>
    </source>
</reference>
<dbReference type="Gene3D" id="3.30.450.20">
    <property type="entry name" value="PAS domain"/>
    <property type="match status" value="1"/>
</dbReference>
<evidence type="ECO:0000259" key="2">
    <source>
        <dbReference type="PROSITE" id="PS50883"/>
    </source>
</evidence>
<organism evidence="4 5">
    <name type="scientific">Candidatus Venteria ishoeyi</name>
    <dbReference type="NCBI Taxonomy" id="1899563"/>
    <lineage>
        <taxon>Bacteria</taxon>
        <taxon>Pseudomonadati</taxon>
        <taxon>Pseudomonadota</taxon>
        <taxon>Gammaproteobacteria</taxon>
        <taxon>Thiotrichales</taxon>
        <taxon>Thiotrichaceae</taxon>
        <taxon>Venteria</taxon>
    </lineage>
</organism>
<name>A0A1H6FC37_9GAMM</name>
<dbReference type="InterPro" id="IPR000014">
    <property type="entry name" value="PAS"/>
</dbReference>
<dbReference type="Pfam" id="PF00989">
    <property type="entry name" value="PAS"/>
    <property type="match status" value="1"/>
</dbReference>
<dbReference type="RefSeq" id="WP_103920361.1">
    <property type="nucleotide sequence ID" value="NZ_FMSV02000501.1"/>
</dbReference>
<dbReference type="InterPro" id="IPR000160">
    <property type="entry name" value="GGDEF_dom"/>
</dbReference>
<dbReference type="InterPro" id="IPR001633">
    <property type="entry name" value="EAL_dom"/>
</dbReference>
<dbReference type="Proteomes" id="UP000236724">
    <property type="component" value="Unassembled WGS sequence"/>
</dbReference>